<feature type="domain" description="Thiolase C-terminal" evidence="1">
    <location>
        <begin position="236"/>
        <end position="382"/>
    </location>
</feature>
<dbReference type="SUPFAM" id="SSF53901">
    <property type="entry name" value="Thiolase-like"/>
    <property type="match status" value="2"/>
</dbReference>
<gene>
    <name evidence="2" type="ORF">ENP13_08275</name>
</gene>
<dbReference type="PIRSF" id="PIRSF000429">
    <property type="entry name" value="Ac-CoA_Ac_transf"/>
    <property type="match status" value="1"/>
</dbReference>
<dbReference type="InterPro" id="IPR055140">
    <property type="entry name" value="Thiolase_C_2"/>
</dbReference>
<name>A0A7C3AQH5_9BACT</name>
<reference evidence="2" key="1">
    <citation type="journal article" date="2020" name="mSystems">
        <title>Genome- and Community-Level Interaction Insights into Carbon Utilization and Element Cycling Functions of Hydrothermarchaeota in Hydrothermal Sediment.</title>
        <authorList>
            <person name="Zhou Z."/>
            <person name="Liu Y."/>
            <person name="Xu W."/>
            <person name="Pan J."/>
            <person name="Luo Z.H."/>
            <person name="Li M."/>
        </authorList>
    </citation>
    <scope>NUCLEOTIDE SEQUENCE [LARGE SCALE GENOMIC DNA]</scope>
    <source>
        <strain evidence="2">SpSt-192</strain>
    </source>
</reference>
<evidence type="ECO:0000313" key="2">
    <source>
        <dbReference type="EMBL" id="HEX71221.1"/>
    </source>
</evidence>
<proteinExistence type="predicted"/>
<dbReference type="PANTHER" id="PTHR42870:SF1">
    <property type="entry name" value="NON-SPECIFIC LIPID-TRANSFER PROTEIN-LIKE 2"/>
    <property type="match status" value="1"/>
</dbReference>
<accession>A0A7C3AQH5</accession>
<dbReference type="InterPro" id="IPR002155">
    <property type="entry name" value="Thiolase"/>
</dbReference>
<dbReference type="Gene3D" id="3.40.47.10">
    <property type="match status" value="1"/>
</dbReference>
<sequence length="383" mass="40661">MKDLSGKVAIVGVAESDQIGRVPDKPAIMLHAEAARSALAEAGLTKDDVDGLFTAGIPTTELGEYLGIQPKVTDNTSVGGSSFVIHVGHAATAIATGRCQVALVTHGESGRSRVGMPPRVTPPDSLRGQFEAPYGLPQPVGAYALACSRHMHEFGTTKEQLAEIAVATRKWAMLNPKAYMRDPITIEDVLNSRPICWPFNLLDCCLVTDAGGAFVMTSLERARDLRQHPVVVLGFGESHTHAMISQMPSYTSFAARQSGKVAFEMAGVTHDDIDLAMIYDSFTYTVLLSLEELGFCGKGEGGAFVSGQRTAPGGAFPMNTNGGGLSYTHPGMYGIFAVIEAVRQLRHDYADEGIRQVPNARIALVHGTGGVLSSAGTAILARY</sequence>
<dbReference type="InterPro" id="IPR016039">
    <property type="entry name" value="Thiolase-like"/>
</dbReference>
<organism evidence="2">
    <name type="scientific">Thermorudis sp</name>
    <dbReference type="NCBI Taxonomy" id="1969470"/>
    <lineage>
        <taxon>Bacteria</taxon>
        <taxon>Pseudomonadati</taxon>
        <taxon>Thermomicrobiota</taxon>
        <taxon>Thermomicrobia</taxon>
        <taxon>Thermomicrobia incertae sedis</taxon>
        <taxon>Thermorudis</taxon>
    </lineage>
</organism>
<dbReference type="PANTHER" id="PTHR42870">
    <property type="entry name" value="ACETYL-COA C-ACETYLTRANSFERASE"/>
    <property type="match status" value="1"/>
</dbReference>
<dbReference type="Pfam" id="PF22691">
    <property type="entry name" value="Thiolase_C_1"/>
    <property type="match status" value="1"/>
</dbReference>
<dbReference type="GO" id="GO:0003988">
    <property type="term" value="F:acetyl-CoA C-acyltransferase activity"/>
    <property type="evidence" value="ECO:0007669"/>
    <property type="project" value="UniProtKB-ARBA"/>
</dbReference>
<dbReference type="EMBL" id="DSID01000627">
    <property type="protein sequence ID" value="HEX71221.1"/>
    <property type="molecule type" value="Genomic_DNA"/>
</dbReference>
<comment type="caution">
    <text evidence="2">The sequence shown here is derived from an EMBL/GenBank/DDBJ whole genome shotgun (WGS) entry which is preliminary data.</text>
</comment>
<protein>
    <submittedName>
        <fullName evidence="2">Thiolase</fullName>
    </submittedName>
</protein>
<dbReference type="NCBIfam" id="NF004811">
    <property type="entry name" value="PRK06158.1"/>
    <property type="match status" value="1"/>
</dbReference>
<dbReference type="CDD" id="cd00829">
    <property type="entry name" value="SCP-x_thiolase"/>
    <property type="match status" value="1"/>
</dbReference>
<evidence type="ECO:0000259" key="1">
    <source>
        <dbReference type="Pfam" id="PF22691"/>
    </source>
</evidence>
<dbReference type="AlphaFoldDB" id="A0A7C3AQH5"/>